<dbReference type="GO" id="GO:0005829">
    <property type="term" value="C:cytosol"/>
    <property type="evidence" value="ECO:0007669"/>
    <property type="project" value="TreeGrafter"/>
</dbReference>
<sequence length="418" mass="44559">MELPDVVMPSAGMGVVAELIEQRFPLHRLWLEPDREAWLAAHGPSIRAVASAGGHGRIDAALMRRLPNLEIVASFGVGYDHVDAKWAGEHGIVVTHTPGVLDDEVADIAMALTVMAVRRLPQAERYLRAGQWLDAPYPLTASLRGRTLGILGLGRIGKAIARRAEAFGLAVAYHGRRAQAGVPYRHHPTLIGMAEACDILMIAAPGGPATRHIVNREVLDALGPDGVLINIARGSLVDEQALVEALRSGAILAAGLDVYENEPNILPALLALDNVVLLPHVGSASVTTRHAMAQCVIDNLIAWAAGRPPLTPVPETPWRGAWGAGEPAAEGPPPADRAASIGAIVEIMKGVWDLPADCNEGELTAYAEQLCDRILEGQDREALTAFLAGVQEKSLDRQPVDAVRAIVDRAVDTVRESR</sequence>
<dbReference type="InterPro" id="IPR036291">
    <property type="entry name" value="NAD(P)-bd_dom_sf"/>
</dbReference>
<keyword evidence="8" id="KW-1185">Reference proteome</keyword>
<dbReference type="Pfam" id="PF00389">
    <property type="entry name" value="2-Hacid_dh"/>
    <property type="match status" value="1"/>
</dbReference>
<dbReference type="AlphaFoldDB" id="A0A366FS04"/>
<dbReference type="GO" id="GO:0030267">
    <property type="term" value="F:glyoxylate reductase (NADPH) activity"/>
    <property type="evidence" value="ECO:0007669"/>
    <property type="project" value="TreeGrafter"/>
</dbReference>
<evidence type="ECO:0000259" key="5">
    <source>
        <dbReference type="Pfam" id="PF00389"/>
    </source>
</evidence>
<dbReference type="CDD" id="cd12156">
    <property type="entry name" value="HPPR"/>
    <property type="match status" value="1"/>
</dbReference>
<evidence type="ECO:0000256" key="4">
    <source>
        <dbReference type="RuleBase" id="RU003719"/>
    </source>
</evidence>
<evidence type="ECO:0000256" key="3">
    <source>
        <dbReference type="ARBA" id="ARBA00023027"/>
    </source>
</evidence>
<accession>A0A366FS04</accession>
<name>A0A366FS04_9HYPH</name>
<proteinExistence type="inferred from homology"/>
<dbReference type="InterPro" id="IPR050223">
    <property type="entry name" value="D-isomer_2-hydroxyacid_DH"/>
</dbReference>
<reference evidence="7 8" key="1">
    <citation type="submission" date="2018-06" db="EMBL/GenBank/DDBJ databases">
        <title>Genomic Encyclopedia of Type Strains, Phase IV (KMG-IV): sequencing the most valuable type-strain genomes for metagenomic binning, comparative biology and taxonomic classification.</title>
        <authorList>
            <person name="Goeker M."/>
        </authorList>
    </citation>
    <scope>NUCLEOTIDE SEQUENCE [LARGE SCALE GENOMIC DNA]</scope>
    <source>
        <strain evidence="7 8">DSM 24875</strain>
    </source>
</reference>
<dbReference type="RefSeq" id="WP_113887928.1">
    <property type="nucleotide sequence ID" value="NZ_QNRK01000003.1"/>
</dbReference>
<keyword evidence="1" id="KW-0521">NADP</keyword>
<evidence type="ECO:0000259" key="6">
    <source>
        <dbReference type="Pfam" id="PF02826"/>
    </source>
</evidence>
<evidence type="ECO:0000313" key="8">
    <source>
        <dbReference type="Proteomes" id="UP000253529"/>
    </source>
</evidence>
<dbReference type="Gene3D" id="3.40.50.720">
    <property type="entry name" value="NAD(P)-binding Rossmann-like Domain"/>
    <property type="match status" value="2"/>
</dbReference>
<feature type="domain" description="D-isomer specific 2-hydroxyacid dehydrogenase catalytic" evidence="5">
    <location>
        <begin position="55"/>
        <end position="313"/>
    </location>
</feature>
<dbReference type="OrthoDB" id="9793626at2"/>
<evidence type="ECO:0000256" key="2">
    <source>
        <dbReference type="ARBA" id="ARBA00023002"/>
    </source>
</evidence>
<dbReference type="PANTHER" id="PTHR10996:SF178">
    <property type="entry name" value="2-HYDROXYACID DEHYDROGENASE YGL185C-RELATED"/>
    <property type="match status" value="1"/>
</dbReference>
<comment type="similarity">
    <text evidence="4">Belongs to the D-isomer specific 2-hydroxyacid dehydrogenase family.</text>
</comment>
<dbReference type="InterPro" id="IPR006140">
    <property type="entry name" value="D-isomer_DH_NAD-bd"/>
</dbReference>
<keyword evidence="2 4" id="KW-0560">Oxidoreductase</keyword>
<feature type="domain" description="D-isomer specific 2-hydroxyacid dehydrogenase NAD-binding" evidence="6">
    <location>
        <begin position="110"/>
        <end position="282"/>
    </location>
</feature>
<keyword evidence="3" id="KW-0520">NAD</keyword>
<organism evidence="7 8">
    <name type="scientific">Roseiarcus fermentans</name>
    <dbReference type="NCBI Taxonomy" id="1473586"/>
    <lineage>
        <taxon>Bacteria</taxon>
        <taxon>Pseudomonadati</taxon>
        <taxon>Pseudomonadota</taxon>
        <taxon>Alphaproteobacteria</taxon>
        <taxon>Hyphomicrobiales</taxon>
        <taxon>Roseiarcaceae</taxon>
        <taxon>Roseiarcus</taxon>
    </lineage>
</organism>
<dbReference type="EMBL" id="QNRK01000003">
    <property type="protein sequence ID" value="RBP17311.1"/>
    <property type="molecule type" value="Genomic_DNA"/>
</dbReference>
<dbReference type="SUPFAM" id="SSF52283">
    <property type="entry name" value="Formate/glycerate dehydrogenase catalytic domain-like"/>
    <property type="match status" value="1"/>
</dbReference>
<dbReference type="GO" id="GO:0051287">
    <property type="term" value="F:NAD binding"/>
    <property type="evidence" value="ECO:0007669"/>
    <property type="project" value="InterPro"/>
</dbReference>
<dbReference type="FunFam" id="3.40.50.720:FF:000213">
    <property type="entry name" value="Putative 2-hydroxyacid dehydrogenase"/>
    <property type="match status" value="1"/>
</dbReference>
<dbReference type="Pfam" id="PF02826">
    <property type="entry name" value="2-Hacid_dh_C"/>
    <property type="match status" value="1"/>
</dbReference>
<dbReference type="SUPFAM" id="SSF51735">
    <property type="entry name" value="NAD(P)-binding Rossmann-fold domains"/>
    <property type="match status" value="1"/>
</dbReference>
<evidence type="ECO:0000313" key="7">
    <source>
        <dbReference type="EMBL" id="RBP17311.1"/>
    </source>
</evidence>
<dbReference type="PANTHER" id="PTHR10996">
    <property type="entry name" value="2-HYDROXYACID DEHYDROGENASE-RELATED"/>
    <property type="match status" value="1"/>
</dbReference>
<comment type="caution">
    <text evidence="7">The sequence shown here is derived from an EMBL/GenBank/DDBJ whole genome shotgun (WGS) entry which is preliminary data.</text>
</comment>
<dbReference type="InterPro" id="IPR006139">
    <property type="entry name" value="D-isomer_2_OHA_DH_cat_dom"/>
</dbReference>
<gene>
    <name evidence="7" type="ORF">DFR50_103198</name>
</gene>
<dbReference type="GO" id="GO:0016618">
    <property type="term" value="F:hydroxypyruvate reductase [NAD(P)H] activity"/>
    <property type="evidence" value="ECO:0007669"/>
    <property type="project" value="TreeGrafter"/>
</dbReference>
<evidence type="ECO:0000256" key="1">
    <source>
        <dbReference type="ARBA" id="ARBA00022857"/>
    </source>
</evidence>
<dbReference type="Proteomes" id="UP000253529">
    <property type="component" value="Unassembled WGS sequence"/>
</dbReference>
<protein>
    <submittedName>
        <fullName evidence="7">Lactate dehydrogenase-like 2-hydroxyacid dehydrogenase</fullName>
    </submittedName>
</protein>